<dbReference type="Proteomes" id="UP000515158">
    <property type="component" value="Unplaced"/>
</dbReference>
<dbReference type="PROSITE" id="PS50016">
    <property type="entry name" value="ZF_PHD_2"/>
    <property type="match status" value="3"/>
</dbReference>
<dbReference type="Pfam" id="PF13832">
    <property type="entry name" value="zf-HC5HC2H_2"/>
    <property type="match status" value="1"/>
</dbReference>
<keyword evidence="3" id="KW-0862">Zinc</keyword>
<dbReference type="PANTHER" id="PTHR13793">
    <property type="entry name" value="PHD FINGER PROTEINS"/>
    <property type="match status" value="1"/>
</dbReference>
<dbReference type="PANTHER" id="PTHR13793:SF150">
    <property type="entry name" value="PHD FINGER PROTEIN 14"/>
    <property type="match status" value="1"/>
</dbReference>
<gene>
    <name evidence="9" type="primary">LOC117649083</name>
</gene>
<dbReference type="InterPro" id="IPR011011">
    <property type="entry name" value="Znf_FYVE_PHD"/>
</dbReference>
<evidence type="ECO:0000259" key="6">
    <source>
        <dbReference type="PROSITE" id="PS50016"/>
    </source>
</evidence>
<dbReference type="CDD" id="cd15562">
    <property type="entry name" value="PHD2_PHF14"/>
    <property type="match status" value="1"/>
</dbReference>
<evidence type="ECO:0000256" key="3">
    <source>
        <dbReference type="ARBA" id="ARBA00022833"/>
    </source>
</evidence>
<dbReference type="CDD" id="cd15563">
    <property type="entry name" value="PHD3_PHF14"/>
    <property type="match status" value="1"/>
</dbReference>
<dbReference type="InterPro" id="IPR019787">
    <property type="entry name" value="Znf_PHD-finger"/>
</dbReference>
<dbReference type="Gene3D" id="2.30.30.1150">
    <property type="match status" value="1"/>
</dbReference>
<dbReference type="Pfam" id="PF00628">
    <property type="entry name" value="PHD"/>
    <property type="match status" value="3"/>
</dbReference>
<keyword evidence="2 4" id="KW-0863">Zinc-finger</keyword>
<accession>A0A6P8ZRD1</accession>
<feature type="domain" description="PHD-type" evidence="6">
    <location>
        <begin position="569"/>
        <end position="623"/>
    </location>
</feature>
<dbReference type="GeneID" id="117649083"/>
<evidence type="ECO:0000256" key="4">
    <source>
        <dbReference type="PROSITE-ProRule" id="PRU00146"/>
    </source>
</evidence>
<dbReference type="Gene3D" id="3.30.40.10">
    <property type="entry name" value="Zinc/RING finger domain, C3HC4 (zinc finger)"/>
    <property type="match status" value="3"/>
</dbReference>
<dbReference type="InterPro" id="IPR013083">
    <property type="entry name" value="Znf_RING/FYVE/PHD"/>
</dbReference>
<proteinExistence type="predicted"/>
<feature type="domain" description="PHD-type" evidence="7">
    <location>
        <begin position="186"/>
        <end position="303"/>
    </location>
</feature>
<dbReference type="SMART" id="SM00249">
    <property type="entry name" value="PHD"/>
    <property type="match status" value="4"/>
</dbReference>
<feature type="domain" description="PHD-type" evidence="6">
    <location>
        <begin position="123"/>
        <end position="183"/>
    </location>
</feature>
<feature type="region of interest" description="Disordered" evidence="5">
    <location>
        <begin position="1"/>
        <end position="98"/>
    </location>
</feature>
<evidence type="ECO:0000256" key="5">
    <source>
        <dbReference type="SAM" id="MobiDB-lite"/>
    </source>
</evidence>
<sequence length="904" mass="99905">MSWLSIFAGERDPNKRKVKPVEQPLFDLDLESSDDSDFNPEEHKDGSDDSLDSNDEGSKQGSGSDGSSDDDDDDDDDSDDDSDNDEAENSKSSGITAEELQQRLNSAGGLNSEIVKKVKKNLVKRCWGCLGDSNDDFDELVECDSCGVTVHEKCYGMSDSDSLASVDSSNPDLPWFCDVCRAGVTDPSCELCPNSGGIFKETDVGRWAHLVCVLYIPGLFPTDGEKLSLFKMPYTKFGAKVCTLCEDERLARTGVCIECDAGMCRTYFHASCAQRMGLLQEAHLEDPETETVDKFYAHCKMHSDKLLTKRRRQNFILLQDRLKERKQEQELKDKKEVERIQRKFRKARSHYLDYRTANSQAFVPPTQKMPRALVTSATACRLLWRKAELAGMNTGAMEAQEAQISSLKDVNRKWHIPPSFSVEFIAYFLDRVGRISKMKKQLQDYVESNAQLLDEQKASGEKYEQLLTIKAEEDEKNKVLKEKIKMLHGMIHAICPKKALPSVESLSKPPPTANSHAVPTAGALKAFPYSLAQGFAAARTLPNSVAVAHTAAVDASSTISSSSTVAPVLGPCGKCRQSNDPHLLAHCDNCKQYYHLGCLNPPLTRMPKKTKLFGWQCSECDRESSGSDVPCLDPEAPRKLRRKSDKSHGKSDGEAVQSDSGLLSNISMDAGNDADIEIIPGPSTDSKPKASKKKRKEKHRYSPELSPDGSNAERKRKRKKKSFDHENWQVSPTHPQPHVPKIKIKTITPTGLGQTVQTYVASAMTSDEDVAHPLPVQPGCVLPTSQAITPHMVTTLVSSASPMMNAGISPMSISSTTTTSLPPTDMGPRPQRLSGAKKKVEDILTQCDHCQQPGSKENLVRCDECKKCYHFHCLDPPVRKSPKIRGYSWHCADCDSSDSSSSDK</sequence>
<evidence type="ECO:0000256" key="1">
    <source>
        <dbReference type="ARBA" id="ARBA00022723"/>
    </source>
</evidence>
<reference evidence="9" key="1">
    <citation type="submission" date="2025-08" db="UniProtKB">
        <authorList>
            <consortium name="RefSeq"/>
        </authorList>
    </citation>
    <scope>IDENTIFICATION</scope>
    <source>
        <tissue evidence="9">Total insect</tissue>
    </source>
</reference>
<dbReference type="InterPro" id="IPR001965">
    <property type="entry name" value="Znf_PHD"/>
</dbReference>
<feature type="compositionally biased region" description="Polar residues" evidence="5">
    <location>
        <begin position="657"/>
        <end position="667"/>
    </location>
</feature>
<dbReference type="GO" id="GO:0006357">
    <property type="term" value="P:regulation of transcription by RNA polymerase II"/>
    <property type="evidence" value="ECO:0007669"/>
    <property type="project" value="TreeGrafter"/>
</dbReference>
<dbReference type="RefSeq" id="XP_034247394.1">
    <property type="nucleotide sequence ID" value="XM_034391503.1"/>
</dbReference>
<dbReference type="InterPro" id="IPR050701">
    <property type="entry name" value="Histone_Mod_Regulator"/>
</dbReference>
<dbReference type="KEGG" id="tpal:117649083"/>
<dbReference type="CDD" id="cd15561">
    <property type="entry name" value="PHD1_PHF14"/>
    <property type="match status" value="1"/>
</dbReference>
<dbReference type="FunCoup" id="A0A6P8ZRD1">
    <property type="interactions" value="2033"/>
</dbReference>
<feature type="domain" description="PHD-type" evidence="6">
    <location>
        <begin position="844"/>
        <end position="897"/>
    </location>
</feature>
<evidence type="ECO:0000313" key="8">
    <source>
        <dbReference type="Proteomes" id="UP000515158"/>
    </source>
</evidence>
<dbReference type="PROSITE" id="PS01359">
    <property type="entry name" value="ZF_PHD_1"/>
    <property type="match status" value="2"/>
</dbReference>
<evidence type="ECO:0000313" key="9">
    <source>
        <dbReference type="RefSeq" id="XP_034247394.1"/>
    </source>
</evidence>
<feature type="compositionally biased region" description="Acidic residues" evidence="5">
    <location>
        <begin position="28"/>
        <end position="39"/>
    </location>
</feature>
<dbReference type="InParanoid" id="A0A6P8ZRD1"/>
<dbReference type="InterPro" id="IPR034732">
    <property type="entry name" value="EPHD"/>
</dbReference>
<organism evidence="9">
    <name type="scientific">Thrips palmi</name>
    <name type="common">Melon thrips</name>
    <dbReference type="NCBI Taxonomy" id="161013"/>
    <lineage>
        <taxon>Eukaryota</taxon>
        <taxon>Metazoa</taxon>
        <taxon>Ecdysozoa</taxon>
        <taxon>Arthropoda</taxon>
        <taxon>Hexapoda</taxon>
        <taxon>Insecta</taxon>
        <taxon>Pterygota</taxon>
        <taxon>Neoptera</taxon>
        <taxon>Paraneoptera</taxon>
        <taxon>Thysanoptera</taxon>
        <taxon>Terebrantia</taxon>
        <taxon>Thripoidea</taxon>
        <taxon>Thripidae</taxon>
        <taxon>Thrips</taxon>
    </lineage>
</organism>
<dbReference type="PROSITE" id="PS51805">
    <property type="entry name" value="EPHD"/>
    <property type="match status" value="1"/>
</dbReference>
<feature type="compositionally biased region" description="Acidic residues" evidence="5">
    <location>
        <begin position="67"/>
        <end position="87"/>
    </location>
</feature>
<dbReference type="GO" id="GO:0008270">
    <property type="term" value="F:zinc ion binding"/>
    <property type="evidence" value="ECO:0007669"/>
    <property type="project" value="UniProtKB-KW"/>
</dbReference>
<name>A0A6P8ZRD1_THRPL</name>
<evidence type="ECO:0000259" key="7">
    <source>
        <dbReference type="PROSITE" id="PS51805"/>
    </source>
</evidence>
<keyword evidence="1" id="KW-0479">Metal-binding</keyword>
<dbReference type="OrthoDB" id="336088at2759"/>
<keyword evidence="8" id="KW-1185">Reference proteome</keyword>
<dbReference type="SUPFAM" id="SSF57903">
    <property type="entry name" value="FYVE/PHD zinc finger"/>
    <property type="match status" value="3"/>
</dbReference>
<protein>
    <submittedName>
        <fullName evidence="9">PHD finger protein 14</fullName>
    </submittedName>
</protein>
<feature type="compositionally biased region" description="Basic residues" evidence="5">
    <location>
        <begin position="689"/>
        <end position="699"/>
    </location>
</feature>
<dbReference type="InterPro" id="IPR019786">
    <property type="entry name" value="Zinc_finger_PHD-type_CS"/>
</dbReference>
<dbReference type="AlphaFoldDB" id="A0A6P8ZRD1"/>
<evidence type="ECO:0000256" key="2">
    <source>
        <dbReference type="ARBA" id="ARBA00022771"/>
    </source>
</evidence>
<feature type="region of interest" description="Disordered" evidence="5">
    <location>
        <begin position="620"/>
        <end position="741"/>
    </location>
</feature>